<dbReference type="InterPro" id="IPR002937">
    <property type="entry name" value="Amino_oxidase"/>
</dbReference>
<dbReference type="InterPro" id="IPR050703">
    <property type="entry name" value="Flavin_MAO"/>
</dbReference>
<dbReference type="PANTHER" id="PTHR43563:SF1">
    <property type="entry name" value="AMINE OXIDASE [FLAVIN-CONTAINING] B"/>
    <property type="match status" value="1"/>
</dbReference>
<dbReference type="SUPFAM" id="SSF51905">
    <property type="entry name" value="FAD/NAD(P)-binding domain"/>
    <property type="match status" value="1"/>
</dbReference>
<name>A0AAD4K745_9MUSC</name>
<dbReference type="Proteomes" id="UP001200034">
    <property type="component" value="Unassembled WGS sequence"/>
</dbReference>
<dbReference type="EC" id="1.4.3.4" evidence="3"/>
<comment type="caution">
    <text evidence="7">The sequence shown here is derived from an EMBL/GenBank/DDBJ whole genome shotgun (WGS) entry which is preliminary data.</text>
</comment>
<evidence type="ECO:0000256" key="1">
    <source>
        <dbReference type="ARBA" id="ARBA00004362"/>
    </source>
</evidence>
<dbReference type="Pfam" id="PF01593">
    <property type="entry name" value="Amino_oxidase"/>
    <property type="match status" value="1"/>
</dbReference>
<evidence type="ECO:0000256" key="5">
    <source>
        <dbReference type="SAM" id="Phobius"/>
    </source>
</evidence>
<keyword evidence="5" id="KW-1133">Transmembrane helix</keyword>
<gene>
    <name evidence="7" type="ORF">KR093_003476</name>
</gene>
<organism evidence="7 8">
    <name type="scientific">Drosophila rubida</name>
    <dbReference type="NCBI Taxonomy" id="30044"/>
    <lineage>
        <taxon>Eukaryota</taxon>
        <taxon>Metazoa</taxon>
        <taxon>Ecdysozoa</taxon>
        <taxon>Arthropoda</taxon>
        <taxon>Hexapoda</taxon>
        <taxon>Insecta</taxon>
        <taxon>Pterygota</taxon>
        <taxon>Neoptera</taxon>
        <taxon>Endopterygota</taxon>
        <taxon>Diptera</taxon>
        <taxon>Brachycera</taxon>
        <taxon>Muscomorpha</taxon>
        <taxon>Ephydroidea</taxon>
        <taxon>Drosophilidae</taxon>
        <taxon>Drosophila</taxon>
    </lineage>
</organism>
<keyword evidence="5" id="KW-0812">Transmembrane</keyword>
<keyword evidence="8" id="KW-1185">Reference proteome</keyword>
<evidence type="ECO:0000256" key="2">
    <source>
        <dbReference type="ARBA" id="ARBA00005995"/>
    </source>
</evidence>
<reference evidence="7" key="1">
    <citation type="journal article" date="2021" name="Mol. Ecol. Resour.">
        <title>Phylogenomic analyses of the genus Drosophila reveals genomic signals of climate adaptation.</title>
        <authorList>
            <person name="Li F."/>
            <person name="Rane R.V."/>
            <person name="Luria V."/>
            <person name="Xiong Z."/>
            <person name="Chen J."/>
            <person name="Li Z."/>
            <person name="Catullo R.A."/>
            <person name="Griffin P.C."/>
            <person name="Schiffer M."/>
            <person name="Pearce S."/>
            <person name="Lee S.F."/>
            <person name="McElroy K."/>
            <person name="Stocker A."/>
            <person name="Shirriffs J."/>
            <person name="Cockerell F."/>
            <person name="Coppin C."/>
            <person name="Sgro C.M."/>
            <person name="Karger A."/>
            <person name="Cain J.W."/>
            <person name="Weber J.A."/>
            <person name="Santpere G."/>
            <person name="Kirschner M.W."/>
            <person name="Hoffmann A.A."/>
            <person name="Oakeshott J.G."/>
            <person name="Zhang G."/>
        </authorList>
    </citation>
    <scope>NUCLEOTIDE SEQUENCE</scope>
    <source>
        <strain evidence="7">BGI-SZ-2011g</strain>
    </source>
</reference>
<evidence type="ECO:0000259" key="6">
    <source>
        <dbReference type="Pfam" id="PF01593"/>
    </source>
</evidence>
<dbReference type="GO" id="GO:0005741">
    <property type="term" value="C:mitochondrial outer membrane"/>
    <property type="evidence" value="ECO:0007669"/>
    <property type="project" value="UniProtKB-SubCell"/>
</dbReference>
<feature type="domain" description="Amine oxidase" evidence="6">
    <location>
        <begin position="56"/>
        <end position="427"/>
    </location>
</feature>
<dbReference type="InterPro" id="IPR036188">
    <property type="entry name" value="FAD/NAD-bd_sf"/>
</dbReference>
<sequence length="494" mass="56529">MDLPFGNESPDLDVLIVGAGLSGLTSAVKILDKENSLNLKILDECEAPGGQLGTQGIRLVSEGQKELISFLNQLNVPLRQRTESEGIYLRPYRDLDRGFLAAPMKFELRRYVNMLDMRMKKFSSLRFPLVKLHKYLNEVNHCERFRLRDRSVTMERHICSHLLFQQSRQFMSKVVQLCSGWPAKKIKYDEFMCLCSCCGGLGVILDLYYDMPKSLLDLSCKQLLDSLLDKLKSISIAQNVTVVKVNHFKDYVEVVDDSGGRYTAQAVILALPWDRVSELEFYPALPKQFQTQFERKTPRILLTQFYMRYSRSFWIYHGYTGDFSTIEPFMVGFEHMPSEYSGYIVHADGELGNVQETVLDMLAEPFGEEMRSPLEYNHQTMRLNTSLSKPQTKPWLRVIWAGSSSVATKNRNLMGGAVESGIRAAVNALYVVRPQVVSWRDLSDIQDKKLYDGVSHNHFSTLLSRLNVYNFTFYSVFIIGIIVLLNFGYRPSAG</sequence>
<dbReference type="AlphaFoldDB" id="A0AAD4K745"/>
<evidence type="ECO:0000256" key="4">
    <source>
        <dbReference type="ARBA" id="ARBA00048448"/>
    </source>
</evidence>
<dbReference type="PANTHER" id="PTHR43563">
    <property type="entry name" value="AMINE OXIDASE"/>
    <property type="match status" value="1"/>
</dbReference>
<feature type="transmembrane region" description="Helical" evidence="5">
    <location>
        <begin position="471"/>
        <end position="489"/>
    </location>
</feature>
<accession>A0AAD4K745</accession>
<proteinExistence type="inferred from homology"/>
<protein>
    <recommendedName>
        <fullName evidence="3">monoamine oxidase</fullName>
        <ecNumber evidence="3">1.4.3.4</ecNumber>
    </recommendedName>
</protein>
<dbReference type="Gene3D" id="3.50.50.60">
    <property type="entry name" value="FAD/NAD(P)-binding domain"/>
    <property type="match status" value="1"/>
</dbReference>
<keyword evidence="5" id="KW-0472">Membrane</keyword>
<dbReference type="EMBL" id="JAJJHW010000824">
    <property type="protein sequence ID" value="KAH8381365.1"/>
    <property type="molecule type" value="Genomic_DNA"/>
</dbReference>
<evidence type="ECO:0000313" key="8">
    <source>
        <dbReference type="Proteomes" id="UP001200034"/>
    </source>
</evidence>
<comment type="similarity">
    <text evidence="2">Belongs to the flavin monoamine oxidase family.</text>
</comment>
<evidence type="ECO:0000256" key="3">
    <source>
        <dbReference type="ARBA" id="ARBA00012804"/>
    </source>
</evidence>
<comment type="catalytic activity">
    <reaction evidence="4">
        <text>a secondary aliphatic amine + O2 + H2O = a primary amine + an aldehyde + H2O2</text>
        <dbReference type="Rhea" id="RHEA:26414"/>
        <dbReference type="ChEBI" id="CHEBI:15377"/>
        <dbReference type="ChEBI" id="CHEBI:15379"/>
        <dbReference type="ChEBI" id="CHEBI:16240"/>
        <dbReference type="ChEBI" id="CHEBI:17478"/>
        <dbReference type="ChEBI" id="CHEBI:58855"/>
        <dbReference type="ChEBI" id="CHEBI:65296"/>
        <dbReference type="EC" id="1.4.3.4"/>
    </reaction>
</comment>
<comment type="subcellular location">
    <subcellularLocation>
        <location evidence="1">Mitochondrion outer membrane</location>
        <topology evidence="1">Single-pass type IV membrane protein</topology>
        <orientation evidence="1">Cytoplasmic side</orientation>
    </subcellularLocation>
</comment>
<evidence type="ECO:0000313" key="7">
    <source>
        <dbReference type="EMBL" id="KAH8381365.1"/>
    </source>
</evidence>
<dbReference type="GO" id="GO:0097621">
    <property type="term" value="F:monoamine oxidase activity"/>
    <property type="evidence" value="ECO:0007669"/>
    <property type="project" value="UniProtKB-EC"/>
</dbReference>